<keyword evidence="2" id="KW-1185">Reference proteome</keyword>
<sequence>MALGLSEEDMSYPIADIQIKSQHQLTTVLREIKGALADGSLQQFVPADAALALDDLNVVSDTGPWPDYIEAYFTNPKTGERYKLTAETYHGAGGSWQRL</sequence>
<evidence type="ECO:0000313" key="2">
    <source>
        <dbReference type="Proteomes" id="UP000445000"/>
    </source>
</evidence>
<dbReference type="Proteomes" id="UP000445000">
    <property type="component" value="Unassembled WGS sequence"/>
</dbReference>
<reference evidence="2" key="1">
    <citation type="submission" date="2020-01" db="EMBL/GenBank/DDBJ databases">
        <title>'Steroidobacter agaridevorans' sp. nov., agar-degrading bacteria isolated from rhizosphere soils.</title>
        <authorList>
            <person name="Ikenaga M."/>
            <person name="Kataoka M."/>
            <person name="Murouchi A."/>
            <person name="Katsuragi S."/>
            <person name="Sakai M."/>
        </authorList>
    </citation>
    <scope>NUCLEOTIDE SEQUENCE [LARGE SCALE GENOMIC DNA]</scope>
    <source>
        <strain evidence="2">YU21-B</strain>
    </source>
</reference>
<evidence type="ECO:0000313" key="1">
    <source>
        <dbReference type="EMBL" id="GFE84894.1"/>
    </source>
</evidence>
<protein>
    <submittedName>
        <fullName evidence="1">Uncharacterized protein</fullName>
    </submittedName>
</protein>
<name>A0A829YN47_9GAMM</name>
<comment type="caution">
    <text evidence="1">The sequence shown here is derived from an EMBL/GenBank/DDBJ whole genome shotgun (WGS) entry which is preliminary data.</text>
</comment>
<proteinExistence type="predicted"/>
<dbReference type="AlphaFoldDB" id="A0A829YN47"/>
<dbReference type="EMBL" id="BLJN01000012">
    <property type="protein sequence ID" value="GFE84894.1"/>
    <property type="molecule type" value="Genomic_DNA"/>
</dbReference>
<organism evidence="1 2">
    <name type="scientific">Steroidobacter agaridevorans</name>
    <dbReference type="NCBI Taxonomy" id="2695856"/>
    <lineage>
        <taxon>Bacteria</taxon>
        <taxon>Pseudomonadati</taxon>
        <taxon>Pseudomonadota</taxon>
        <taxon>Gammaproteobacteria</taxon>
        <taxon>Steroidobacterales</taxon>
        <taxon>Steroidobacteraceae</taxon>
        <taxon>Steroidobacter</taxon>
    </lineage>
</organism>
<accession>A0A829YN47</accession>
<gene>
    <name evidence="1" type="ORF">GCM10011487_68940</name>
</gene>